<gene>
    <name evidence="1" type="ORF">DPMN_190443</name>
</gene>
<dbReference type="AlphaFoldDB" id="A0A9D4DU67"/>
<sequence length="75" mass="7927">MSGLYTVRRIAVKKLANNGEIALATGLRCSYVIPPYPGAFPLGQERIHLSMSSGITVALLSGINVSRSCPTFCGT</sequence>
<evidence type="ECO:0000313" key="1">
    <source>
        <dbReference type="EMBL" id="KAH3755744.1"/>
    </source>
</evidence>
<reference evidence="1" key="2">
    <citation type="submission" date="2020-11" db="EMBL/GenBank/DDBJ databases">
        <authorList>
            <person name="McCartney M.A."/>
            <person name="Auch B."/>
            <person name="Kono T."/>
            <person name="Mallez S."/>
            <person name="Becker A."/>
            <person name="Gohl D.M."/>
            <person name="Silverstein K.A.T."/>
            <person name="Koren S."/>
            <person name="Bechman K.B."/>
            <person name="Herman A."/>
            <person name="Abrahante J.E."/>
            <person name="Garbe J."/>
        </authorList>
    </citation>
    <scope>NUCLEOTIDE SEQUENCE</scope>
    <source>
        <strain evidence="1">Duluth1</strain>
        <tissue evidence="1">Whole animal</tissue>
    </source>
</reference>
<keyword evidence="2" id="KW-1185">Reference proteome</keyword>
<protein>
    <submittedName>
        <fullName evidence="1">Uncharacterized protein</fullName>
    </submittedName>
</protein>
<evidence type="ECO:0000313" key="2">
    <source>
        <dbReference type="Proteomes" id="UP000828390"/>
    </source>
</evidence>
<proteinExistence type="predicted"/>
<dbReference type="Proteomes" id="UP000828390">
    <property type="component" value="Unassembled WGS sequence"/>
</dbReference>
<reference evidence="1" key="1">
    <citation type="journal article" date="2019" name="bioRxiv">
        <title>The Genome of the Zebra Mussel, Dreissena polymorpha: A Resource for Invasive Species Research.</title>
        <authorList>
            <person name="McCartney M.A."/>
            <person name="Auch B."/>
            <person name="Kono T."/>
            <person name="Mallez S."/>
            <person name="Zhang Y."/>
            <person name="Obille A."/>
            <person name="Becker A."/>
            <person name="Abrahante J.E."/>
            <person name="Garbe J."/>
            <person name="Badalamenti J.P."/>
            <person name="Herman A."/>
            <person name="Mangelson H."/>
            <person name="Liachko I."/>
            <person name="Sullivan S."/>
            <person name="Sone E.D."/>
            <person name="Koren S."/>
            <person name="Silverstein K.A.T."/>
            <person name="Beckman K.B."/>
            <person name="Gohl D.M."/>
        </authorList>
    </citation>
    <scope>NUCLEOTIDE SEQUENCE</scope>
    <source>
        <strain evidence="1">Duluth1</strain>
        <tissue evidence="1">Whole animal</tissue>
    </source>
</reference>
<name>A0A9D4DU67_DREPO</name>
<comment type="caution">
    <text evidence="1">The sequence shown here is derived from an EMBL/GenBank/DDBJ whole genome shotgun (WGS) entry which is preliminary data.</text>
</comment>
<accession>A0A9D4DU67</accession>
<dbReference type="EMBL" id="JAIWYP010000010">
    <property type="protein sequence ID" value="KAH3755744.1"/>
    <property type="molecule type" value="Genomic_DNA"/>
</dbReference>
<organism evidence="1 2">
    <name type="scientific">Dreissena polymorpha</name>
    <name type="common">Zebra mussel</name>
    <name type="synonym">Mytilus polymorpha</name>
    <dbReference type="NCBI Taxonomy" id="45954"/>
    <lineage>
        <taxon>Eukaryota</taxon>
        <taxon>Metazoa</taxon>
        <taxon>Spiralia</taxon>
        <taxon>Lophotrochozoa</taxon>
        <taxon>Mollusca</taxon>
        <taxon>Bivalvia</taxon>
        <taxon>Autobranchia</taxon>
        <taxon>Heteroconchia</taxon>
        <taxon>Euheterodonta</taxon>
        <taxon>Imparidentia</taxon>
        <taxon>Neoheterodontei</taxon>
        <taxon>Myida</taxon>
        <taxon>Dreissenoidea</taxon>
        <taxon>Dreissenidae</taxon>
        <taxon>Dreissena</taxon>
    </lineage>
</organism>